<dbReference type="InterPro" id="IPR058240">
    <property type="entry name" value="rSAM_sf"/>
</dbReference>
<comment type="caution">
    <text evidence="14">The sequence shown here is derived from an EMBL/GenBank/DDBJ whole genome shotgun (WGS) entry which is preliminary data.</text>
</comment>
<evidence type="ECO:0000256" key="11">
    <source>
        <dbReference type="ARBA" id="ARBA00048697"/>
    </source>
</evidence>
<reference evidence="15" key="2">
    <citation type="journal article" date="2019" name="MicrobiologyOpen">
        <title>High-quality draft genome sequence of Gaiella occulta isolated from a 150 meter deep mineral water borehole and comparison with the genome sequences of other deep-branching lineages of the phylum Actinobacteria.</title>
        <authorList>
            <person name="Severino R."/>
            <person name="Froufe H.J.C."/>
            <person name="Barroso C."/>
            <person name="Albuquerque L."/>
            <person name="Lobo-da-Cunha A."/>
            <person name="da Costa M.S."/>
            <person name="Egas C."/>
        </authorList>
    </citation>
    <scope>NUCLEOTIDE SEQUENCE [LARGE SCALE GENOMIC DNA]</scope>
    <source>
        <strain evidence="15">F2-233</strain>
    </source>
</reference>
<accession>A0A7M2YWJ5</accession>
<dbReference type="CDD" id="cd21117">
    <property type="entry name" value="Twitch_MoaA"/>
    <property type="match status" value="1"/>
</dbReference>
<feature type="binding site" evidence="12">
    <location>
        <begin position="263"/>
        <end position="265"/>
    </location>
    <ligand>
        <name>GTP</name>
        <dbReference type="ChEBI" id="CHEBI:37565"/>
    </ligand>
</feature>
<dbReference type="EMBL" id="QQZY01000006">
    <property type="protein sequence ID" value="RDI73949.1"/>
    <property type="molecule type" value="Genomic_DNA"/>
</dbReference>
<evidence type="ECO:0000259" key="13">
    <source>
        <dbReference type="PROSITE" id="PS51918"/>
    </source>
</evidence>
<keyword evidence="10 12" id="KW-0456">Lyase</keyword>
<sequence length="333" mass="36834">MSVTDTLGRPLRDLRISVTDRCNFRCVYCMPKEVFGRGYRFMDRKELLSFEELERLARAFAAHGVEKIRITGGEPLLRRDLEVLVERLVAIGGLDVALTTNGALLPQKAEALARAGLRRVTVSLDSLDDATFRAMNDVGFPVARVLEGIDAAAAAGLAVKVNAVVKRNVNEHQVLELARHFRGSGHILRFIEFMDVGATNGWRLDDVVPAAEIVRTLDEAFPLEPAEANYRGEVARRWRYRDGAGEIGVIASVTQPFCGDCTRARISAEGRLYTCLFAVRGHDLRALVRSGAPDAALHEAIGRLWARRSDRYSEIRSQGTADLPRVEMSYIGG</sequence>
<feature type="binding site" evidence="12">
    <location>
        <position position="15"/>
    </location>
    <ligand>
        <name>GTP</name>
        <dbReference type="ChEBI" id="CHEBI:37565"/>
    </ligand>
</feature>
<keyword evidence="15" id="KW-1185">Reference proteome</keyword>
<evidence type="ECO:0000313" key="15">
    <source>
        <dbReference type="Proteomes" id="UP000254134"/>
    </source>
</evidence>
<evidence type="ECO:0000256" key="7">
    <source>
        <dbReference type="ARBA" id="ARBA00023014"/>
    </source>
</evidence>
<dbReference type="NCBIfam" id="TIGR02666">
    <property type="entry name" value="moaA"/>
    <property type="match status" value="1"/>
</dbReference>
<keyword evidence="2 12" id="KW-0004">4Fe-4S</keyword>
<feature type="binding site" evidence="12">
    <location>
        <position position="22"/>
    </location>
    <ligand>
        <name>[4Fe-4S] cluster</name>
        <dbReference type="ChEBI" id="CHEBI:49883"/>
        <label>1</label>
        <note>4Fe-4S-S-AdoMet</note>
    </ligand>
</feature>
<keyword evidence="6 12" id="KW-0408">Iron</keyword>
<dbReference type="PANTHER" id="PTHR22960:SF0">
    <property type="entry name" value="MOLYBDENUM COFACTOR BIOSYNTHESIS PROTEIN 1"/>
    <property type="match status" value="1"/>
</dbReference>
<feature type="binding site" evidence="12">
    <location>
        <position position="26"/>
    </location>
    <ligand>
        <name>[4Fe-4S] cluster</name>
        <dbReference type="ChEBI" id="CHEBI:49883"/>
        <label>1</label>
        <note>4Fe-4S-S-AdoMet</note>
    </ligand>
</feature>
<keyword evidence="3 12" id="KW-0949">S-adenosyl-L-methionine</keyword>
<dbReference type="GO" id="GO:0046872">
    <property type="term" value="F:metal ion binding"/>
    <property type="evidence" value="ECO:0007669"/>
    <property type="project" value="UniProtKB-KW"/>
</dbReference>
<dbReference type="GO" id="GO:0061799">
    <property type="term" value="F:cyclic pyranopterin monophosphate synthase activity"/>
    <property type="evidence" value="ECO:0007669"/>
    <property type="project" value="TreeGrafter"/>
</dbReference>
<feature type="binding site" evidence="12">
    <location>
        <position position="28"/>
    </location>
    <ligand>
        <name>S-adenosyl-L-methionine</name>
        <dbReference type="ChEBI" id="CHEBI:59789"/>
    </ligand>
</feature>
<feature type="binding site" evidence="12">
    <location>
        <position position="160"/>
    </location>
    <ligand>
        <name>GTP</name>
        <dbReference type="ChEBI" id="CHEBI:37565"/>
    </ligand>
</feature>
<dbReference type="GO" id="GO:0006777">
    <property type="term" value="P:Mo-molybdopterin cofactor biosynthetic process"/>
    <property type="evidence" value="ECO:0007669"/>
    <property type="project" value="UniProtKB-UniRule"/>
</dbReference>
<dbReference type="Gene3D" id="3.20.20.70">
    <property type="entry name" value="Aldolase class I"/>
    <property type="match status" value="1"/>
</dbReference>
<comment type="function">
    <text evidence="12">Catalyzes the cyclization of GTP to (8S)-3',8-cyclo-7,8-dihydroguanosine 5'-triphosphate.</text>
</comment>
<dbReference type="CDD" id="cd01335">
    <property type="entry name" value="Radical_SAM"/>
    <property type="match status" value="1"/>
</dbReference>
<feature type="binding site" evidence="12">
    <location>
        <position position="123"/>
    </location>
    <ligand>
        <name>S-adenosyl-L-methionine</name>
        <dbReference type="ChEBI" id="CHEBI:59789"/>
    </ligand>
</feature>
<feature type="binding site" evidence="12">
    <location>
        <position position="275"/>
    </location>
    <ligand>
        <name>[4Fe-4S] cluster</name>
        <dbReference type="ChEBI" id="CHEBI:49883"/>
        <label>2</label>
        <note>4Fe-4S-substrate</note>
    </ligand>
</feature>
<dbReference type="AlphaFoldDB" id="A0A7M2YWJ5"/>
<dbReference type="InterPro" id="IPR050105">
    <property type="entry name" value="MoCo_biosynth_MoaA/MoaC"/>
</dbReference>
<dbReference type="Pfam" id="PF06463">
    <property type="entry name" value="Mob_synth_C"/>
    <property type="match status" value="1"/>
</dbReference>
<dbReference type="InterPro" id="IPR013785">
    <property type="entry name" value="Aldolase_TIM"/>
</dbReference>
<feature type="binding site" evidence="12">
    <location>
        <position position="99"/>
    </location>
    <ligand>
        <name>GTP</name>
        <dbReference type="ChEBI" id="CHEBI:37565"/>
    </ligand>
</feature>
<feature type="binding site" evidence="12">
    <location>
        <position position="194"/>
    </location>
    <ligand>
        <name>S-adenosyl-L-methionine</name>
        <dbReference type="ChEBI" id="CHEBI:59789"/>
    </ligand>
</feature>
<organism evidence="14 15">
    <name type="scientific">Gaiella occulta</name>
    <dbReference type="NCBI Taxonomy" id="1002870"/>
    <lineage>
        <taxon>Bacteria</taxon>
        <taxon>Bacillati</taxon>
        <taxon>Actinomycetota</taxon>
        <taxon>Thermoleophilia</taxon>
        <taxon>Gaiellales</taxon>
        <taxon>Gaiellaceae</taxon>
        <taxon>Gaiella</taxon>
    </lineage>
</organism>
<feature type="binding site" evidence="12">
    <location>
        <position position="69"/>
    </location>
    <ligand>
        <name>GTP</name>
        <dbReference type="ChEBI" id="CHEBI:37565"/>
    </ligand>
</feature>
<evidence type="ECO:0000256" key="6">
    <source>
        <dbReference type="ARBA" id="ARBA00023004"/>
    </source>
</evidence>
<dbReference type="InterPro" id="IPR040064">
    <property type="entry name" value="MoaA-like"/>
</dbReference>
<dbReference type="InterPro" id="IPR006638">
    <property type="entry name" value="Elp3/MiaA/NifB-like_rSAM"/>
</dbReference>
<dbReference type="InterPro" id="IPR007197">
    <property type="entry name" value="rSAM"/>
</dbReference>
<evidence type="ECO:0000256" key="12">
    <source>
        <dbReference type="HAMAP-Rule" id="MF_01225"/>
    </source>
</evidence>
<keyword evidence="8 12" id="KW-0342">GTP-binding</keyword>
<comment type="catalytic activity">
    <reaction evidence="11 12">
        <text>GTP + AH2 + S-adenosyl-L-methionine = (8S)-3',8-cyclo-7,8-dihydroguanosine 5'-triphosphate + 5'-deoxyadenosine + L-methionine + A + H(+)</text>
        <dbReference type="Rhea" id="RHEA:49576"/>
        <dbReference type="ChEBI" id="CHEBI:13193"/>
        <dbReference type="ChEBI" id="CHEBI:15378"/>
        <dbReference type="ChEBI" id="CHEBI:17319"/>
        <dbReference type="ChEBI" id="CHEBI:17499"/>
        <dbReference type="ChEBI" id="CHEBI:37565"/>
        <dbReference type="ChEBI" id="CHEBI:57844"/>
        <dbReference type="ChEBI" id="CHEBI:59789"/>
        <dbReference type="ChEBI" id="CHEBI:131766"/>
        <dbReference type="EC" id="4.1.99.22"/>
    </reaction>
</comment>
<dbReference type="SMART" id="SM00729">
    <property type="entry name" value="Elp3"/>
    <property type="match status" value="1"/>
</dbReference>
<dbReference type="Pfam" id="PF04055">
    <property type="entry name" value="Radical_SAM"/>
    <property type="match status" value="1"/>
</dbReference>
<dbReference type="SFLD" id="SFLDG01383">
    <property type="entry name" value="cyclic_pyranopterin_phosphate"/>
    <property type="match status" value="1"/>
</dbReference>
<protein>
    <recommendedName>
        <fullName evidence="1 12">GTP 3',8-cyclase</fullName>
        <ecNumber evidence="1 12">4.1.99.22</ecNumber>
    </recommendedName>
    <alternativeName>
        <fullName evidence="12">Molybdenum cofactor biosynthesis protein A</fullName>
    </alternativeName>
</protein>
<comment type="similarity">
    <text evidence="12">Belongs to the radical SAM superfamily. MoaA family.</text>
</comment>
<dbReference type="GO" id="GO:0061798">
    <property type="term" value="F:GTP 3',8'-cyclase activity"/>
    <property type="evidence" value="ECO:0007669"/>
    <property type="project" value="UniProtKB-UniRule"/>
</dbReference>
<keyword evidence="5 12" id="KW-0547">Nucleotide-binding</keyword>
<dbReference type="GO" id="GO:0051539">
    <property type="term" value="F:4 iron, 4 sulfur cluster binding"/>
    <property type="evidence" value="ECO:0007669"/>
    <property type="project" value="UniProtKB-UniRule"/>
</dbReference>
<evidence type="ECO:0000256" key="2">
    <source>
        <dbReference type="ARBA" id="ARBA00022485"/>
    </source>
</evidence>
<dbReference type="HAMAP" id="MF_01225_B">
    <property type="entry name" value="MoaA_B"/>
    <property type="match status" value="1"/>
</dbReference>
<evidence type="ECO:0000256" key="4">
    <source>
        <dbReference type="ARBA" id="ARBA00022723"/>
    </source>
</evidence>
<keyword evidence="4 12" id="KW-0479">Metal-binding</keyword>
<evidence type="ECO:0000256" key="1">
    <source>
        <dbReference type="ARBA" id="ARBA00012167"/>
    </source>
</evidence>
<dbReference type="PANTHER" id="PTHR22960">
    <property type="entry name" value="MOLYBDOPTERIN COFACTOR SYNTHESIS PROTEIN A"/>
    <property type="match status" value="1"/>
</dbReference>
<evidence type="ECO:0000256" key="8">
    <source>
        <dbReference type="ARBA" id="ARBA00023134"/>
    </source>
</evidence>
<evidence type="ECO:0000256" key="9">
    <source>
        <dbReference type="ARBA" id="ARBA00023150"/>
    </source>
</evidence>
<comment type="cofactor">
    <cofactor evidence="12">
        <name>[4Fe-4S] cluster</name>
        <dbReference type="ChEBI" id="CHEBI:49883"/>
    </cofactor>
    <text evidence="12">Binds 2 [4Fe-4S] clusters. Binds 1 [4Fe-4S] cluster coordinated with 3 cysteines and an exchangeable S-adenosyl-L-methionine and 1 [4Fe-4S] cluster coordinated with 3 cysteines and the GTP-derived substrate.</text>
</comment>
<comment type="pathway">
    <text evidence="12">Cofactor biosynthesis; molybdopterin biosynthesis.</text>
</comment>
<evidence type="ECO:0000313" key="14">
    <source>
        <dbReference type="EMBL" id="RDI73949.1"/>
    </source>
</evidence>
<dbReference type="InterPro" id="IPR013483">
    <property type="entry name" value="MoaA"/>
</dbReference>
<dbReference type="OrthoDB" id="9763993at2"/>
<evidence type="ECO:0000256" key="3">
    <source>
        <dbReference type="ARBA" id="ARBA00022691"/>
    </source>
</evidence>
<dbReference type="SFLD" id="SFLDG01386">
    <property type="entry name" value="main_SPASM_domain-containing"/>
    <property type="match status" value="1"/>
</dbReference>
<comment type="subunit">
    <text evidence="12">Monomer and homodimer.</text>
</comment>
<keyword evidence="9 12" id="KW-0501">Molybdenum cofactor biosynthesis</keyword>
<keyword evidence="7 12" id="KW-0411">Iron-sulfur</keyword>
<proteinExistence type="inferred from homology"/>
<dbReference type="InterPro" id="IPR010505">
    <property type="entry name" value="MoaA_twitch"/>
</dbReference>
<dbReference type="SUPFAM" id="SSF102114">
    <property type="entry name" value="Radical SAM enzymes"/>
    <property type="match status" value="1"/>
</dbReference>
<feature type="binding site" evidence="12">
    <location>
        <position position="29"/>
    </location>
    <ligand>
        <name>[4Fe-4S] cluster</name>
        <dbReference type="ChEBI" id="CHEBI:49883"/>
        <label>1</label>
        <note>4Fe-4S-S-AdoMet</note>
    </ligand>
</feature>
<feature type="domain" description="Radical SAM core" evidence="13">
    <location>
        <begin position="6"/>
        <end position="233"/>
    </location>
</feature>
<dbReference type="SFLD" id="SFLDS00029">
    <property type="entry name" value="Radical_SAM"/>
    <property type="match status" value="1"/>
</dbReference>
<dbReference type="PROSITE" id="PS01305">
    <property type="entry name" value="MOAA_NIFB_PQQE"/>
    <property type="match status" value="1"/>
</dbReference>
<feature type="binding site" evidence="12">
    <location>
        <position position="258"/>
    </location>
    <ligand>
        <name>[4Fe-4S] cluster</name>
        <dbReference type="ChEBI" id="CHEBI:49883"/>
        <label>2</label>
        <note>4Fe-4S-substrate</note>
    </ligand>
</feature>
<dbReference type="SFLD" id="SFLDG01067">
    <property type="entry name" value="SPASM/twitch_domain_containing"/>
    <property type="match status" value="1"/>
</dbReference>
<dbReference type="EC" id="4.1.99.22" evidence="1 12"/>
<dbReference type="GO" id="GO:1904047">
    <property type="term" value="F:S-adenosyl-L-methionine binding"/>
    <property type="evidence" value="ECO:0007669"/>
    <property type="project" value="UniProtKB-UniRule"/>
</dbReference>
<gene>
    <name evidence="12" type="primary">moaA</name>
    <name evidence="14" type="ORF">Gocc_2513</name>
</gene>
<dbReference type="UniPathway" id="UPA00344"/>
<name>A0A7M2YWJ5_9ACTN</name>
<dbReference type="GO" id="GO:0005525">
    <property type="term" value="F:GTP binding"/>
    <property type="evidence" value="ECO:0007669"/>
    <property type="project" value="UniProtKB-UniRule"/>
</dbReference>
<dbReference type="Proteomes" id="UP000254134">
    <property type="component" value="Unassembled WGS sequence"/>
</dbReference>
<dbReference type="InterPro" id="IPR000385">
    <property type="entry name" value="MoaA_NifB_PqqE_Fe-S-bd_CS"/>
</dbReference>
<feature type="binding site" evidence="12">
    <location>
        <position position="73"/>
    </location>
    <ligand>
        <name>S-adenosyl-L-methionine</name>
        <dbReference type="ChEBI" id="CHEBI:59789"/>
    </ligand>
</feature>
<reference evidence="14 15" key="1">
    <citation type="submission" date="2018-07" db="EMBL/GenBank/DDBJ databases">
        <title>High-quality-draft genome sequence of Gaiella occulta.</title>
        <authorList>
            <person name="Severino R."/>
            <person name="Froufe H.J.C."/>
            <person name="Rainey F.A."/>
            <person name="Barroso C."/>
            <person name="Albuquerque L."/>
            <person name="Lobo-Da-Cunha A."/>
            <person name="Da Costa M.S."/>
            <person name="Egas C."/>
        </authorList>
    </citation>
    <scope>NUCLEOTIDE SEQUENCE [LARGE SCALE GENOMIC DNA]</scope>
    <source>
        <strain evidence="14 15">F2-233</strain>
    </source>
</reference>
<evidence type="ECO:0000256" key="10">
    <source>
        <dbReference type="ARBA" id="ARBA00023239"/>
    </source>
</evidence>
<dbReference type="PROSITE" id="PS51918">
    <property type="entry name" value="RADICAL_SAM"/>
    <property type="match status" value="1"/>
</dbReference>
<evidence type="ECO:0000256" key="5">
    <source>
        <dbReference type="ARBA" id="ARBA00022741"/>
    </source>
</evidence>
<feature type="binding site" evidence="12">
    <location>
        <position position="261"/>
    </location>
    <ligand>
        <name>[4Fe-4S] cluster</name>
        <dbReference type="ChEBI" id="CHEBI:49883"/>
        <label>2</label>
        <note>4Fe-4S-substrate</note>
    </ligand>
</feature>